<organism evidence="1 2">
    <name type="scientific">Pseudomonas libanensis</name>
    <dbReference type="NCBI Taxonomy" id="75588"/>
    <lineage>
        <taxon>Bacteria</taxon>
        <taxon>Pseudomonadati</taxon>
        <taxon>Pseudomonadota</taxon>
        <taxon>Gammaproteobacteria</taxon>
        <taxon>Pseudomonadales</taxon>
        <taxon>Pseudomonadaceae</taxon>
        <taxon>Pseudomonas</taxon>
    </lineage>
</organism>
<keyword evidence="2" id="KW-1185">Reference proteome</keyword>
<name>A0ABR5MEQ2_9PSED</name>
<evidence type="ECO:0000313" key="2">
    <source>
        <dbReference type="Proteomes" id="UP000037820"/>
    </source>
</evidence>
<comment type="caution">
    <text evidence="1">The sequence shown here is derived from an EMBL/GenBank/DDBJ whole genome shotgun (WGS) entry which is preliminary data.</text>
</comment>
<accession>A0ABR5MEQ2</accession>
<gene>
    <name evidence="1" type="ORF">AEQ48_00925</name>
</gene>
<dbReference type="EMBL" id="LHOY01000003">
    <property type="protein sequence ID" value="KPG77913.1"/>
    <property type="molecule type" value="Genomic_DNA"/>
</dbReference>
<protein>
    <submittedName>
        <fullName evidence="1">Uncharacterized protein</fullName>
    </submittedName>
</protein>
<evidence type="ECO:0000313" key="1">
    <source>
        <dbReference type="EMBL" id="KPG77913.1"/>
    </source>
</evidence>
<proteinExistence type="predicted"/>
<reference evidence="1 2" key="1">
    <citation type="submission" date="2015-07" db="EMBL/GenBank/DDBJ databases">
        <title>Whole genome sequencing of endophytes isolated from poison ivy (Toxicodendron radicans).</title>
        <authorList>
            <person name="Tran P.N."/>
            <person name="Lee Y.P."/>
            <person name="Gan H.M."/>
            <person name="Savka M.A."/>
        </authorList>
    </citation>
    <scope>NUCLEOTIDE SEQUENCE [LARGE SCALE GENOMIC DNA]</scope>
    <source>
        <strain evidence="1 2">RIT-PI-g</strain>
    </source>
</reference>
<sequence>MWAPEIKIKHDSLRIADTLAALLLFCRSELAREKPENAAFFLVSRVIVNDLHGQARSHRGTHMLQRSGRL</sequence>
<dbReference type="Proteomes" id="UP000037820">
    <property type="component" value="Unassembled WGS sequence"/>
</dbReference>